<dbReference type="VEuPathDB" id="MicrosporidiaDB:HERIO_2517"/>
<dbReference type="Proteomes" id="UP000192356">
    <property type="component" value="Unassembled WGS sequence"/>
</dbReference>
<accession>A0A1X0Q6P2</accession>
<sequence>MYLEKNLFLNFTSNPDLYKRFIKDNETKEVVFNNIKKFFETEFKKFKVFICPETPKNFNEYIDFKIELSKKIDLLIHAIGNIFITFIEKEEKFKEEDKNLKNSDLFKNKNALKLKYPIKSFNLDDIRNNLNCKDNDLFNICFKNGLDEEKLNEYEKKEDKIREKLKSN</sequence>
<keyword evidence="2" id="KW-1185">Reference proteome</keyword>
<comment type="caution">
    <text evidence="1">The sequence shown here is derived from an EMBL/GenBank/DDBJ whole genome shotgun (WGS) entry which is preliminary data.</text>
</comment>
<dbReference type="VEuPathDB" id="MicrosporidiaDB:A0H76_1176"/>
<proteinExistence type="predicted"/>
<name>A0A1X0Q6P2_9MICR</name>
<organism evidence="1 2">
    <name type="scientific">Hepatospora eriocheir</name>
    <dbReference type="NCBI Taxonomy" id="1081669"/>
    <lineage>
        <taxon>Eukaryota</taxon>
        <taxon>Fungi</taxon>
        <taxon>Fungi incertae sedis</taxon>
        <taxon>Microsporidia</taxon>
        <taxon>Hepatosporidae</taxon>
        <taxon>Hepatospora</taxon>
    </lineage>
</organism>
<protein>
    <submittedName>
        <fullName evidence="1">Uncharacterized protein</fullName>
    </submittedName>
</protein>
<reference evidence="1 2" key="1">
    <citation type="journal article" date="2017" name="Environ. Microbiol.">
        <title>Decay of the glycolytic pathway and adaptation to intranuclear parasitism within Enterocytozoonidae microsporidia.</title>
        <authorList>
            <person name="Wiredu Boakye D."/>
            <person name="Jaroenlak P."/>
            <person name="Prachumwat A."/>
            <person name="Williams T.A."/>
            <person name="Bateman K.S."/>
            <person name="Itsathitphaisarn O."/>
            <person name="Sritunyalucksana K."/>
            <person name="Paszkiewicz K.H."/>
            <person name="Moore K.A."/>
            <person name="Stentiford G.D."/>
            <person name="Williams B.A."/>
        </authorList>
    </citation>
    <scope>NUCLEOTIDE SEQUENCE [LARGE SCALE GENOMIC DNA]</scope>
    <source>
        <strain evidence="1 2">GB1</strain>
    </source>
</reference>
<evidence type="ECO:0000313" key="1">
    <source>
        <dbReference type="EMBL" id="ORD95410.1"/>
    </source>
</evidence>
<evidence type="ECO:0000313" key="2">
    <source>
        <dbReference type="Proteomes" id="UP000192356"/>
    </source>
</evidence>
<dbReference type="EMBL" id="LVKB01000326">
    <property type="protein sequence ID" value="ORD95410.1"/>
    <property type="molecule type" value="Genomic_DNA"/>
</dbReference>
<dbReference type="AlphaFoldDB" id="A0A1X0Q6P2"/>
<gene>
    <name evidence="1" type="ORF">HERIO_2517</name>
</gene>